<dbReference type="PANTHER" id="PTHR37313:SF2">
    <property type="entry name" value="UPF0749 PROTEIN YLXX"/>
    <property type="match status" value="1"/>
</dbReference>
<dbReference type="EMBL" id="JACHGZ010000012">
    <property type="protein sequence ID" value="MBB5148943.1"/>
    <property type="molecule type" value="Genomic_DNA"/>
</dbReference>
<dbReference type="InterPro" id="IPR010273">
    <property type="entry name" value="DUF881"/>
</dbReference>
<accession>A0A840PSI1</accession>
<reference evidence="3 4" key="1">
    <citation type="submission" date="2020-08" db="EMBL/GenBank/DDBJ databases">
        <title>Genomic Encyclopedia of Type Strains, Phase IV (KMG-IV): sequencing the most valuable type-strain genomes for metagenomic binning, comparative biology and taxonomic classification.</title>
        <authorList>
            <person name="Goeker M."/>
        </authorList>
    </citation>
    <scope>NUCLEOTIDE SEQUENCE [LARGE SCALE GENOMIC DNA]</scope>
    <source>
        <strain evidence="3 4">DSM 10633</strain>
    </source>
</reference>
<name>A0A840PSI1_URETH</name>
<evidence type="ECO:0000256" key="2">
    <source>
        <dbReference type="SAM" id="Phobius"/>
    </source>
</evidence>
<keyword evidence="2" id="KW-1133">Transmembrane helix</keyword>
<evidence type="ECO:0000313" key="3">
    <source>
        <dbReference type="EMBL" id="MBB5148943.1"/>
    </source>
</evidence>
<sequence length="238" mass="27139">MENKVVIRITIISFIVGLMIAVQYNTIQKPESRDTRDIWEIRQELSEEKKVHSELLNEIVSLKKIAAEYEDANIEEQGKVLQSTVDNLKKRAGLTKVVGPGVHLNIRPAEELILSGYKVEPISPDLLIRLVNEIYRYNGLYIEIDGQRIVHTTAIRDINGKTTVNSVPISNSNVDIYIITENFEQAEKLHSYLYASTFQDDFYLDNLKLTIHPAKEEITIDAYDGDLTNTYLLKSEGD</sequence>
<proteinExistence type="inferred from homology"/>
<feature type="transmembrane region" description="Helical" evidence="2">
    <location>
        <begin position="6"/>
        <end position="27"/>
    </location>
</feature>
<dbReference type="Pfam" id="PF05949">
    <property type="entry name" value="DUF881"/>
    <property type="match status" value="1"/>
</dbReference>
<keyword evidence="4" id="KW-1185">Reference proteome</keyword>
<keyword evidence="2" id="KW-0812">Transmembrane</keyword>
<organism evidence="3 4">
    <name type="scientific">Ureibacillus thermosphaericus</name>
    <dbReference type="NCBI Taxonomy" id="51173"/>
    <lineage>
        <taxon>Bacteria</taxon>
        <taxon>Bacillati</taxon>
        <taxon>Bacillota</taxon>
        <taxon>Bacilli</taxon>
        <taxon>Bacillales</taxon>
        <taxon>Caryophanaceae</taxon>
        <taxon>Ureibacillus</taxon>
    </lineage>
</organism>
<dbReference type="Proteomes" id="UP000557217">
    <property type="component" value="Unassembled WGS sequence"/>
</dbReference>
<keyword evidence="2" id="KW-0472">Membrane</keyword>
<dbReference type="PANTHER" id="PTHR37313">
    <property type="entry name" value="UPF0749 PROTEIN RV1825"/>
    <property type="match status" value="1"/>
</dbReference>
<dbReference type="RefSeq" id="WP_016837503.1">
    <property type="nucleotide sequence ID" value="NZ_AP018335.1"/>
</dbReference>
<comment type="caution">
    <text evidence="3">The sequence shown here is derived from an EMBL/GenBank/DDBJ whole genome shotgun (WGS) entry which is preliminary data.</text>
</comment>
<evidence type="ECO:0000313" key="4">
    <source>
        <dbReference type="Proteomes" id="UP000557217"/>
    </source>
</evidence>
<evidence type="ECO:0000256" key="1">
    <source>
        <dbReference type="ARBA" id="ARBA00009108"/>
    </source>
</evidence>
<dbReference type="Gene3D" id="3.30.70.1880">
    <property type="entry name" value="Protein of unknown function DUF881"/>
    <property type="match status" value="1"/>
</dbReference>
<gene>
    <name evidence="3" type="ORF">HNR36_001329</name>
</gene>
<dbReference type="AlphaFoldDB" id="A0A840PSI1"/>
<comment type="similarity">
    <text evidence="1">Belongs to the UPF0749 family.</text>
</comment>
<protein>
    <submittedName>
        <fullName evidence="3">Uncharacterized protein YlxW (UPF0749 family)</fullName>
    </submittedName>
</protein>